<accession>A0A366ECU2</accession>
<proteinExistence type="predicted"/>
<protein>
    <recommendedName>
        <fullName evidence="1">Polymerase beta nucleotidyltransferase domain-containing protein</fullName>
    </recommendedName>
</protein>
<dbReference type="Pfam" id="PF18765">
    <property type="entry name" value="Polbeta"/>
    <property type="match status" value="1"/>
</dbReference>
<dbReference type="Gene3D" id="3.30.460.10">
    <property type="entry name" value="Beta Polymerase, domain 2"/>
    <property type="match status" value="1"/>
</dbReference>
<dbReference type="PANTHER" id="PTHR43852">
    <property type="entry name" value="NUCLEOTIDYLTRANSFERASE"/>
    <property type="match status" value="1"/>
</dbReference>
<feature type="domain" description="Polymerase beta nucleotidyltransferase" evidence="1">
    <location>
        <begin position="25"/>
        <end position="100"/>
    </location>
</feature>
<dbReference type="PANTHER" id="PTHR43852:SF2">
    <property type="entry name" value="PROTEIN ADENYLYLTRANSFERASE MNTA"/>
    <property type="match status" value="1"/>
</dbReference>
<reference evidence="2 3" key="1">
    <citation type="submission" date="2018-06" db="EMBL/GenBank/DDBJ databases">
        <title>Freshwater and sediment microbial communities from various areas in North America, analyzing microbe dynamics in response to fracking.</title>
        <authorList>
            <person name="Lamendella R."/>
        </authorList>
    </citation>
    <scope>NUCLEOTIDE SEQUENCE [LARGE SCALE GENOMIC DNA]</scope>
    <source>
        <strain evidence="2 3">97B</strain>
    </source>
</reference>
<dbReference type="InterPro" id="IPR043519">
    <property type="entry name" value="NT_sf"/>
</dbReference>
<dbReference type="AlphaFoldDB" id="A0A366ECU2"/>
<dbReference type="RefSeq" id="WP_113971207.1">
    <property type="nucleotide sequence ID" value="NZ_QNRJ01000025.1"/>
</dbReference>
<evidence type="ECO:0000313" key="2">
    <source>
        <dbReference type="EMBL" id="RBP00221.1"/>
    </source>
</evidence>
<evidence type="ECO:0000313" key="3">
    <source>
        <dbReference type="Proteomes" id="UP000252118"/>
    </source>
</evidence>
<comment type="caution">
    <text evidence="2">The sequence shown here is derived from an EMBL/GenBank/DDBJ whole genome shotgun (WGS) entry which is preliminary data.</text>
</comment>
<evidence type="ECO:0000259" key="1">
    <source>
        <dbReference type="Pfam" id="PF18765"/>
    </source>
</evidence>
<dbReference type="CDD" id="cd05403">
    <property type="entry name" value="NT_KNTase_like"/>
    <property type="match status" value="1"/>
</dbReference>
<organism evidence="2 3">
    <name type="scientific">Rossellomorea aquimaris</name>
    <dbReference type="NCBI Taxonomy" id="189382"/>
    <lineage>
        <taxon>Bacteria</taxon>
        <taxon>Bacillati</taxon>
        <taxon>Bacillota</taxon>
        <taxon>Bacilli</taxon>
        <taxon>Bacillales</taxon>
        <taxon>Bacillaceae</taxon>
        <taxon>Rossellomorea</taxon>
    </lineage>
</organism>
<dbReference type="Proteomes" id="UP000252118">
    <property type="component" value="Unassembled WGS sequence"/>
</dbReference>
<dbReference type="OrthoDB" id="9809668at2"/>
<dbReference type="SUPFAM" id="SSF81301">
    <property type="entry name" value="Nucleotidyltransferase"/>
    <property type="match status" value="1"/>
</dbReference>
<dbReference type="InterPro" id="IPR052930">
    <property type="entry name" value="TA_antitoxin_MntA"/>
</dbReference>
<dbReference type="EMBL" id="QNRJ01000025">
    <property type="protein sequence ID" value="RBP00221.1"/>
    <property type="molecule type" value="Genomic_DNA"/>
</dbReference>
<sequence>MGCPGDLRERILDELKFILNKELAKENVRVYLFGSWARQEEKQSSDIDIAIESHSPLSPFTWNQLIEQIEDSTIPYKVDVVDMHHAEGALVQQVKEEGILWKDYRND</sequence>
<gene>
    <name evidence="2" type="ORF">DET59_12538</name>
</gene>
<name>A0A366ECU2_9BACI</name>
<dbReference type="InterPro" id="IPR041633">
    <property type="entry name" value="Polbeta"/>
</dbReference>